<evidence type="ECO:0000256" key="1">
    <source>
        <dbReference type="SAM" id="Phobius"/>
    </source>
</evidence>
<gene>
    <name evidence="2" type="ORF">CYU10_001244</name>
</gene>
<dbReference type="AlphaFoldDB" id="A0A2R7Y0M4"/>
<evidence type="ECO:0000313" key="2">
    <source>
        <dbReference type="EMBL" id="PUA16170.1"/>
    </source>
</evidence>
<accession>A0A2R7Y0M4</accession>
<evidence type="ECO:0000313" key="3">
    <source>
        <dbReference type="Proteomes" id="UP000234865"/>
    </source>
</evidence>
<dbReference type="Proteomes" id="UP000234865">
    <property type="component" value="Unassembled WGS sequence"/>
</dbReference>
<keyword evidence="1" id="KW-0472">Membrane</keyword>
<proteinExistence type="predicted"/>
<comment type="caution">
    <text evidence="2">The sequence shown here is derived from an EMBL/GenBank/DDBJ whole genome shotgun (WGS) entry which is preliminary data.</text>
</comment>
<name>A0A2R7Y0M4_LACLL</name>
<organism evidence="2 3">
    <name type="scientific">Lactococcus lactis subsp. lactis</name>
    <name type="common">Streptococcus lactis</name>
    <dbReference type="NCBI Taxonomy" id="1360"/>
    <lineage>
        <taxon>Bacteria</taxon>
        <taxon>Bacillati</taxon>
        <taxon>Bacillota</taxon>
        <taxon>Bacilli</taxon>
        <taxon>Lactobacillales</taxon>
        <taxon>Streptococcaceae</taxon>
        <taxon>Lactococcus</taxon>
    </lineage>
</organism>
<evidence type="ECO:0008006" key="4">
    <source>
        <dbReference type="Google" id="ProtNLM"/>
    </source>
</evidence>
<keyword evidence="1" id="KW-1133">Transmembrane helix</keyword>
<dbReference type="EMBL" id="PKRZ01000001">
    <property type="protein sequence ID" value="PUA16170.1"/>
    <property type="molecule type" value="Genomic_DNA"/>
</dbReference>
<protein>
    <recommendedName>
        <fullName evidence="4">Cell-wall-anchored protein SasA (LPXTG motif)</fullName>
    </recommendedName>
</protein>
<sequence length="183" mass="19540">MPNYISPVVYYAPSYDYYGGGTSYSYSSGGYSNSSGAYYPNYVPQSAYYTKEAQLVSEDNYNGGGSRNGENWWADEGRDQVFGLGAEKFAQWGLMIGEESPVSPIVGPAITFGTELAKGKGIDDATAKSSAELGINLVIGGMATLAIAGTTALAIAIGVAAFIVMHGLSIGYDYLYDHRRKRK</sequence>
<keyword evidence="1" id="KW-0812">Transmembrane</keyword>
<reference evidence="3" key="1">
    <citation type="submission" date="2016-08" db="EMBL/GenBank/DDBJ databases">
        <title>Comparative genomics of Lactococcus lactis strain WFLU12 isolated from the gastrointestinal tract of wild olive flounder (Paralichythys olivaceus).</title>
        <authorList>
            <person name="Nguyen T.L."/>
            <person name="Kim D.-H."/>
        </authorList>
    </citation>
    <scope>NUCLEOTIDE SEQUENCE [LARGE SCALE GENOMIC DNA]</scope>
    <source>
        <strain evidence="3">WFLU12</strain>
    </source>
</reference>
<feature type="transmembrane region" description="Helical" evidence="1">
    <location>
        <begin position="152"/>
        <end position="175"/>
    </location>
</feature>